<keyword evidence="3" id="KW-0285">Flavoprotein</keyword>
<gene>
    <name evidence="7" type="ORF">P5673_014606</name>
</gene>
<dbReference type="GO" id="GO:0003884">
    <property type="term" value="F:D-amino-acid oxidase activity"/>
    <property type="evidence" value="ECO:0007669"/>
    <property type="project" value="InterPro"/>
</dbReference>
<dbReference type="PANTHER" id="PTHR11530">
    <property type="entry name" value="D-AMINO ACID OXIDASE"/>
    <property type="match status" value="1"/>
</dbReference>
<comment type="similarity">
    <text evidence="2">Belongs to the DAMOX/DASOX family.</text>
</comment>
<evidence type="ECO:0000256" key="5">
    <source>
        <dbReference type="ARBA" id="ARBA00023002"/>
    </source>
</evidence>
<proteinExistence type="inferred from homology"/>
<dbReference type="SUPFAM" id="SSF51971">
    <property type="entry name" value="Nucleotide-binding domain"/>
    <property type="match status" value="1"/>
</dbReference>
<dbReference type="Proteomes" id="UP001249851">
    <property type="component" value="Unassembled WGS sequence"/>
</dbReference>
<sequence length="137" mass="15086">MNDRILVIGAGVAGLTTAYLLLEKGYEVTIVSKEFPSTNRLPQIASEAAGAYHVPHQMLTGHPSASQDVAAKLLKGMVYSMQDFVSLHVSFDLLVLLVDLQKWSVYGGQRYLSLCNDPANTGICLREFVFLRDKKVL</sequence>
<dbReference type="PANTHER" id="PTHR11530:SF25">
    <property type="entry name" value="FAD DEPENDENT OXIDOREDUCTASE DOMAIN-CONTAINING PROTEIN"/>
    <property type="match status" value="1"/>
</dbReference>
<keyword evidence="5" id="KW-0560">Oxidoreductase</keyword>
<name>A0AAD9QJ69_ACRCE</name>
<feature type="domain" description="FAD dependent oxidoreductase" evidence="6">
    <location>
        <begin position="4"/>
        <end position="37"/>
    </location>
</feature>
<reference evidence="7" key="2">
    <citation type="journal article" date="2023" name="Science">
        <title>Genomic signatures of disease resistance in endangered staghorn corals.</title>
        <authorList>
            <person name="Vollmer S.V."/>
            <person name="Selwyn J.D."/>
            <person name="Despard B.A."/>
            <person name="Roesel C.L."/>
        </authorList>
    </citation>
    <scope>NUCLEOTIDE SEQUENCE</scope>
    <source>
        <strain evidence="7">K2</strain>
    </source>
</reference>
<accession>A0AAD9QJ69</accession>
<evidence type="ECO:0000313" key="7">
    <source>
        <dbReference type="EMBL" id="KAK2562331.1"/>
    </source>
</evidence>
<evidence type="ECO:0000259" key="6">
    <source>
        <dbReference type="Pfam" id="PF01266"/>
    </source>
</evidence>
<organism evidence="7 8">
    <name type="scientific">Acropora cervicornis</name>
    <name type="common">Staghorn coral</name>
    <dbReference type="NCBI Taxonomy" id="6130"/>
    <lineage>
        <taxon>Eukaryota</taxon>
        <taxon>Metazoa</taxon>
        <taxon>Cnidaria</taxon>
        <taxon>Anthozoa</taxon>
        <taxon>Hexacorallia</taxon>
        <taxon>Scleractinia</taxon>
        <taxon>Astrocoeniina</taxon>
        <taxon>Acroporidae</taxon>
        <taxon>Acropora</taxon>
    </lineage>
</organism>
<keyword evidence="8" id="KW-1185">Reference proteome</keyword>
<dbReference type="EMBL" id="JARQWQ010000029">
    <property type="protein sequence ID" value="KAK2562331.1"/>
    <property type="molecule type" value="Genomic_DNA"/>
</dbReference>
<dbReference type="GO" id="GO:0005737">
    <property type="term" value="C:cytoplasm"/>
    <property type="evidence" value="ECO:0007669"/>
    <property type="project" value="TreeGrafter"/>
</dbReference>
<dbReference type="InterPro" id="IPR006076">
    <property type="entry name" value="FAD-dep_OxRdtase"/>
</dbReference>
<evidence type="ECO:0000256" key="2">
    <source>
        <dbReference type="ARBA" id="ARBA00006730"/>
    </source>
</evidence>
<keyword evidence="4" id="KW-0274">FAD</keyword>
<dbReference type="GO" id="GO:0071949">
    <property type="term" value="F:FAD binding"/>
    <property type="evidence" value="ECO:0007669"/>
    <property type="project" value="InterPro"/>
</dbReference>
<evidence type="ECO:0000313" key="8">
    <source>
        <dbReference type="Proteomes" id="UP001249851"/>
    </source>
</evidence>
<dbReference type="Gene3D" id="3.40.50.720">
    <property type="entry name" value="NAD(P)-binding Rossmann-like Domain"/>
    <property type="match status" value="1"/>
</dbReference>
<comment type="caution">
    <text evidence="7">The sequence shown here is derived from an EMBL/GenBank/DDBJ whole genome shotgun (WGS) entry which is preliminary data.</text>
</comment>
<evidence type="ECO:0000256" key="4">
    <source>
        <dbReference type="ARBA" id="ARBA00022827"/>
    </source>
</evidence>
<dbReference type="AlphaFoldDB" id="A0AAD9QJ69"/>
<evidence type="ECO:0000256" key="3">
    <source>
        <dbReference type="ARBA" id="ARBA00022630"/>
    </source>
</evidence>
<evidence type="ECO:0000256" key="1">
    <source>
        <dbReference type="ARBA" id="ARBA00001974"/>
    </source>
</evidence>
<dbReference type="InterPro" id="IPR023209">
    <property type="entry name" value="DAO"/>
</dbReference>
<dbReference type="GO" id="GO:0019478">
    <property type="term" value="P:D-amino acid catabolic process"/>
    <property type="evidence" value="ECO:0007669"/>
    <property type="project" value="TreeGrafter"/>
</dbReference>
<reference evidence="7" key="1">
    <citation type="journal article" date="2023" name="G3 (Bethesda)">
        <title>Whole genome assembly and annotation of the endangered Caribbean coral Acropora cervicornis.</title>
        <authorList>
            <person name="Selwyn J.D."/>
            <person name="Vollmer S.V."/>
        </authorList>
    </citation>
    <scope>NUCLEOTIDE SEQUENCE</scope>
    <source>
        <strain evidence="7">K2</strain>
    </source>
</reference>
<comment type="cofactor">
    <cofactor evidence="1">
        <name>FAD</name>
        <dbReference type="ChEBI" id="CHEBI:57692"/>
    </cofactor>
</comment>
<protein>
    <recommendedName>
        <fullName evidence="6">FAD dependent oxidoreductase domain-containing protein</fullName>
    </recommendedName>
</protein>
<dbReference type="Pfam" id="PF01266">
    <property type="entry name" value="DAO"/>
    <property type="match status" value="1"/>
</dbReference>